<dbReference type="EMBL" id="FODB01000030">
    <property type="protein sequence ID" value="SEN89530.1"/>
    <property type="molecule type" value="Genomic_DNA"/>
</dbReference>
<dbReference type="Proteomes" id="UP000199493">
    <property type="component" value="Unassembled WGS sequence"/>
</dbReference>
<evidence type="ECO:0000313" key="2">
    <source>
        <dbReference type="Proteomes" id="UP000199493"/>
    </source>
</evidence>
<dbReference type="RefSeq" id="WP_240312626.1">
    <property type="nucleotide sequence ID" value="NZ_FODB01000030.1"/>
</dbReference>
<gene>
    <name evidence="1" type="ORF">SAMN04490369_10305</name>
</gene>
<proteinExistence type="predicted"/>
<protein>
    <submittedName>
        <fullName evidence="1">Uncharacterized protein</fullName>
    </submittedName>
</protein>
<accession>A0A1H8K967</accession>
<evidence type="ECO:0000313" key="1">
    <source>
        <dbReference type="EMBL" id="SEN89530.1"/>
    </source>
</evidence>
<sequence>MRRKQPFALVTVASFTSLGLLLATPLWAWDGVVEKQTRALPLRAARQFPT</sequence>
<organism evidence="1 2">
    <name type="scientific">Vreelandella aquamarina</name>
    <dbReference type="NCBI Taxonomy" id="77097"/>
    <lineage>
        <taxon>Bacteria</taxon>
        <taxon>Pseudomonadati</taxon>
        <taxon>Pseudomonadota</taxon>
        <taxon>Gammaproteobacteria</taxon>
        <taxon>Oceanospirillales</taxon>
        <taxon>Halomonadaceae</taxon>
        <taxon>Vreelandella</taxon>
    </lineage>
</organism>
<name>A0A1H8K967_9GAMM</name>
<dbReference type="STRING" id="77097.SAMN04490369_10305"/>
<reference evidence="1 2" key="1">
    <citation type="submission" date="2016-10" db="EMBL/GenBank/DDBJ databases">
        <authorList>
            <person name="de Groot N.N."/>
        </authorList>
    </citation>
    <scope>NUCLEOTIDE SEQUENCE [LARGE SCALE GENOMIC DNA]</scope>
    <source>
        <strain evidence="1 2">558</strain>
    </source>
</reference>
<dbReference type="AlphaFoldDB" id="A0A1H8K967"/>